<dbReference type="InterPro" id="IPR036226">
    <property type="entry name" value="LipOase_C_sf"/>
</dbReference>
<dbReference type="Proteomes" id="UP000566819">
    <property type="component" value="Unassembled WGS sequence"/>
</dbReference>
<dbReference type="AlphaFoldDB" id="A0A8H4RT25"/>
<gene>
    <name evidence="7" type="ORF">G7Y89_g3173</name>
</gene>
<feature type="chain" id="PRO_5034800984" description="Manganese lipoxygenase" evidence="5">
    <location>
        <begin position="16"/>
        <end position="119"/>
    </location>
</feature>
<protein>
    <recommendedName>
        <fullName evidence="1">Manganese lipoxygenase</fullName>
    </recommendedName>
</protein>
<dbReference type="GO" id="GO:0050584">
    <property type="term" value="F:linoleate 11-lipoxygenase activity"/>
    <property type="evidence" value="ECO:0007669"/>
    <property type="project" value="UniProtKB-ARBA"/>
</dbReference>
<evidence type="ECO:0000256" key="4">
    <source>
        <dbReference type="ARBA" id="ARBA00023002"/>
    </source>
</evidence>
<dbReference type="InterPro" id="IPR000907">
    <property type="entry name" value="LipOase"/>
</dbReference>
<keyword evidence="4" id="KW-0560">Oxidoreductase</keyword>
<dbReference type="Pfam" id="PF00305">
    <property type="entry name" value="Lipoxygenase"/>
    <property type="match status" value="1"/>
</dbReference>
<comment type="caution">
    <text evidence="7">The sequence shown here is derived from an EMBL/GenBank/DDBJ whole genome shotgun (WGS) entry which is preliminary data.</text>
</comment>
<keyword evidence="8" id="KW-1185">Reference proteome</keyword>
<dbReference type="InterPro" id="IPR013819">
    <property type="entry name" value="LipOase_C"/>
</dbReference>
<organism evidence="7 8">
    <name type="scientific">Cudoniella acicularis</name>
    <dbReference type="NCBI Taxonomy" id="354080"/>
    <lineage>
        <taxon>Eukaryota</taxon>
        <taxon>Fungi</taxon>
        <taxon>Dikarya</taxon>
        <taxon>Ascomycota</taxon>
        <taxon>Pezizomycotina</taxon>
        <taxon>Leotiomycetes</taxon>
        <taxon>Helotiales</taxon>
        <taxon>Tricladiaceae</taxon>
        <taxon>Cudoniella</taxon>
    </lineage>
</organism>
<evidence type="ECO:0000259" key="6">
    <source>
        <dbReference type="PROSITE" id="PS51393"/>
    </source>
</evidence>
<keyword evidence="5" id="KW-0732">Signal</keyword>
<proteinExistence type="predicted"/>
<dbReference type="PANTHER" id="PTHR11771">
    <property type="entry name" value="LIPOXYGENASE"/>
    <property type="match status" value="1"/>
</dbReference>
<dbReference type="GO" id="GO:0043651">
    <property type="term" value="P:linoleic acid metabolic process"/>
    <property type="evidence" value="ECO:0007669"/>
    <property type="project" value="UniProtKB-ARBA"/>
</dbReference>
<evidence type="ECO:0000313" key="8">
    <source>
        <dbReference type="Proteomes" id="UP000566819"/>
    </source>
</evidence>
<evidence type="ECO:0000313" key="7">
    <source>
        <dbReference type="EMBL" id="KAF4634921.1"/>
    </source>
</evidence>
<dbReference type="GO" id="GO:0046872">
    <property type="term" value="F:metal ion binding"/>
    <property type="evidence" value="ECO:0007669"/>
    <property type="project" value="UniProtKB-KW"/>
</dbReference>
<evidence type="ECO:0000256" key="5">
    <source>
        <dbReference type="SAM" id="SignalP"/>
    </source>
</evidence>
<dbReference type="SUPFAM" id="SSF48484">
    <property type="entry name" value="Lipoxigenase"/>
    <property type="match status" value="1"/>
</dbReference>
<dbReference type="EMBL" id="JAAMPI010000151">
    <property type="protein sequence ID" value="KAF4634921.1"/>
    <property type="molecule type" value="Genomic_DNA"/>
</dbReference>
<feature type="signal peptide" evidence="5">
    <location>
        <begin position="1"/>
        <end position="15"/>
    </location>
</feature>
<keyword evidence="2" id="KW-0479">Metal-binding</keyword>
<dbReference type="GO" id="GO:0034440">
    <property type="term" value="P:lipid oxidation"/>
    <property type="evidence" value="ECO:0007669"/>
    <property type="project" value="InterPro"/>
</dbReference>
<evidence type="ECO:0000256" key="2">
    <source>
        <dbReference type="ARBA" id="ARBA00022723"/>
    </source>
</evidence>
<evidence type="ECO:0000256" key="1">
    <source>
        <dbReference type="ARBA" id="ARBA00021175"/>
    </source>
</evidence>
<evidence type="ECO:0000256" key="3">
    <source>
        <dbReference type="ARBA" id="ARBA00022964"/>
    </source>
</evidence>
<name>A0A8H4RT25_9HELO</name>
<accession>A0A8H4RT25</accession>
<dbReference type="Gene3D" id="1.20.245.10">
    <property type="entry name" value="Lipoxygenase-1, Domain 5"/>
    <property type="match status" value="1"/>
</dbReference>
<dbReference type="OrthoDB" id="407298at2759"/>
<keyword evidence="3" id="KW-0223">Dioxygenase</keyword>
<feature type="domain" description="Lipoxygenase" evidence="6">
    <location>
        <begin position="1"/>
        <end position="119"/>
    </location>
</feature>
<dbReference type="PROSITE" id="PS51393">
    <property type="entry name" value="LIPOXYGENASE_3"/>
    <property type="match status" value="1"/>
</dbReference>
<sequence length="119" mass="13359">MLALWKKLRIFVASALKSTYTTDADVANDFFLQEFQAEMRNPNGGAMDKFPEVKAIDELIDMVVMCIHIASPQHAAVNYLQDYYQAFVPNKLSCLCAPLPMTLTALESFKALPINEARI</sequence>
<reference evidence="7 8" key="1">
    <citation type="submission" date="2020-03" db="EMBL/GenBank/DDBJ databases">
        <title>Draft Genome Sequence of Cudoniella acicularis.</title>
        <authorList>
            <person name="Buettner E."/>
            <person name="Kellner H."/>
        </authorList>
    </citation>
    <scope>NUCLEOTIDE SEQUENCE [LARGE SCALE GENOMIC DNA]</scope>
    <source>
        <strain evidence="7 8">DSM 108380</strain>
    </source>
</reference>